<protein>
    <recommendedName>
        <fullName evidence="4">Apple domain-containing protein</fullName>
    </recommendedName>
</protein>
<feature type="chain" id="PRO_5020779234" description="Apple domain-containing protein" evidence="1">
    <location>
        <begin position="20"/>
        <end position="319"/>
    </location>
</feature>
<dbReference type="AlphaFoldDB" id="A0A4S9VJZ7"/>
<feature type="signal peptide" evidence="1">
    <location>
        <begin position="1"/>
        <end position="19"/>
    </location>
</feature>
<evidence type="ECO:0000313" key="3">
    <source>
        <dbReference type="Proteomes" id="UP000310121"/>
    </source>
</evidence>
<reference evidence="2 3" key="1">
    <citation type="submission" date="2018-10" db="EMBL/GenBank/DDBJ databases">
        <title>Fifty Aureobasidium pullulans genomes reveal a recombining polyextremotolerant generalist.</title>
        <authorList>
            <person name="Gostincar C."/>
            <person name="Turk M."/>
            <person name="Zajc J."/>
            <person name="Gunde-Cimerman N."/>
        </authorList>
    </citation>
    <scope>NUCLEOTIDE SEQUENCE [LARGE SCALE GENOMIC DNA]</scope>
    <source>
        <strain evidence="2 3">EXF-3844</strain>
    </source>
</reference>
<proteinExistence type="predicted"/>
<dbReference type="EMBL" id="QZBN01000069">
    <property type="protein sequence ID" value="THZ51878.1"/>
    <property type="molecule type" value="Genomic_DNA"/>
</dbReference>
<accession>A0A4S9VJZ7</accession>
<comment type="caution">
    <text evidence="2">The sequence shown here is derived from an EMBL/GenBank/DDBJ whole genome shotgun (WGS) entry which is preliminary data.</text>
</comment>
<sequence length="319" mass="32947">MMKTQLAFLAIGFIASIRGQSVGPDNITTMATATCTTTGTQTYAFIDAASTVYQYMCGGGAGGAVLTNIPSASGIRSWQDCFDWCDNTTVGANGCSGFLYNQGVAYGNGPGQCALRYGSQSFASTISLLSTRVAGLKSRAVVRPAPTFACPAVNSQTIIDNYGQQYLMACGYDTTGSSNTNQGQLVQAANNFNDCFAFCDTYNVTGQGNCTGWQYSGKPDGAGSGNCYLKVVQPAPKFNTVYNQNYVGAIRLAGSSSPSSAMATTTDLGSVPTNSDAAYPSSTSVLSSISSSSSGISPSVCSSTVTVSVTWTPPSRAEL</sequence>
<evidence type="ECO:0008006" key="4">
    <source>
        <dbReference type="Google" id="ProtNLM"/>
    </source>
</evidence>
<keyword evidence="1" id="KW-0732">Signal</keyword>
<organism evidence="2 3">
    <name type="scientific">Aureobasidium pullulans</name>
    <name type="common">Black yeast</name>
    <name type="synonym">Pullularia pullulans</name>
    <dbReference type="NCBI Taxonomy" id="5580"/>
    <lineage>
        <taxon>Eukaryota</taxon>
        <taxon>Fungi</taxon>
        <taxon>Dikarya</taxon>
        <taxon>Ascomycota</taxon>
        <taxon>Pezizomycotina</taxon>
        <taxon>Dothideomycetes</taxon>
        <taxon>Dothideomycetidae</taxon>
        <taxon>Dothideales</taxon>
        <taxon>Saccotheciaceae</taxon>
        <taxon>Aureobasidium</taxon>
    </lineage>
</organism>
<name>A0A4S9VJZ7_AURPU</name>
<dbReference type="Proteomes" id="UP000310121">
    <property type="component" value="Unassembled WGS sequence"/>
</dbReference>
<evidence type="ECO:0000313" key="2">
    <source>
        <dbReference type="EMBL" id="THZ51878.1"/>
    </source>
</evidence>
<evidence type="ECO:0000256" key="1">
    <source>
        <dbReference type="SAM" id="SignalP"/>
    </source>
</evidence>
<gene>
    <name evidence="2" type="ORF">D6C90_01516</name>
</gene>